<feature type="non-terminal residue" evidence="1">
    <location>
        <position position="130"/>
    </location>
</feature>
<dbReference type="AlphaFoldDB" id="A0A420HUX0"/>
<dbReference type="OrthoDB" id="3600072at2759"/>
<protein>
    <submittedName>
        <fullName evidence="1">Uncharacterized protein</fullName>
    </submittedName>
</protein>
<dbReference type="EMBL" id="MCFK01004427">
    <property type="protein sequence ID" value="RKF61207.1"/>
    <property type="molecule type" value="Genomic_DNA"/>
</dbReference>
<proteinExistence type="predicted"/>
<evidence type="ECO:0000313" key="1">
    <source>
        <dbReference type="EMBL" id="RKF61207.1"/>
    </source>
</evidence>
<keyword evidence="2" id="KW-1185">Reference proteome</keyword>
<reference evidence="1 2" key="1">
    <citation type="journal article" date="2018" name="BMC Genomics">
        <title>Comparative genome analyses reveal sequence features reflecting distinct modes of host-adaptation between dicot and monocot powdery mildew.</title>
        <authorList>
            <person name="Wu Y."/>
            <person name="Ma X."/>
            <person name="Pan Z."/>
            <person name="Kale S.D."/>
            <person name="Song Y."/>
            <person name="King H."/>
            <person name="Zhang Q."/>
            <person name="Presley C."/>
            <person name="Deng X."/>
            <person name="Wei C.I."/>
            <person name="Xiao S."/>
        </authorList>
    </citation>
    <scope>NUCLEOTIDE SEQUENCE [LARGE SCALE GENOMIC DNA]</scope>
    <source>
        <strain evidence="1">UMSG2</strain>
    </source>
</reference>
<organism evidence="1 2">
    <name type="scientific">Erysiphe neolycopersici</name>
    <dbReference type="NCBI Taxonomy" id="212602"/>
    <lineage>
        <taxon>Eukaryota</taxon>
        <taxon>Fungi</taxon>
        <taxon>Dikarya</taxon>
        <taxon>Ascomycota</taxon>
        <taxon>Pezizomycotina</taxon>
        <taxon>Leotiomycetes</taxon>
        <taxon>Erysiphales</taxon>
        <taxon>Erysiphaceae</taxon>
        <taxon>Erysiphe</taxon>
    </lineage>
</organism>
<accession>A0A420HUX0</accession>
<comment type="caution">
    <text evidence="1">The sequence shown here is derived from an EMBL/GenBank/DDBJ whole genome shotgun (WGS) entry which is preliminary data.</text>
</comment>
<name>A0A420HUX0_9PEZI</name>
<evidence type="ECO:0000313" key="2">
    <source>
        <dbReference type="Proteomes" id="UP000286134"/>
    </source>
</evidence>
<gene>
    <name evidence="1" type="ORF">OnM2_044089</name>
</gene>
<sequence length="130" mass="14638">MQQYILEFEGTPEDMGLDTKIVEEYDALIMEYKNSDIDVDDSDEHSIDKASPIYLTSFGTVDGYDTLSLLHNEATRHAITKLNPYSKKNTNDNIITNRYSSDVFQGIVIDTGAAKWSTAGFGQYRALKNI</sequence>
<dbReference type="Proteomes" id="UP000286134">
    <property type="component" value="Unassembled WGS sequence"/>
</dbReference>